<dbReference type="Proteomes" id="UP000193866">
    <property type="component" value="Unassembled WGS sequence"/>
</dbReference>
<keyword evidence="2" id="KW-1185">Reference proteome</keyword>
<reference evidence="1 2" key="1">
    <citation type="submission" date="2016-01" db="EMBL/GenBank/DDBJ databases">
        <title>The new phylogeny of the genus Mycobacterium.</title>
        <authorList>
            <person name="Tarcisio F."/>
            <person name="Conor M."/>
            <person name="Antonella G."/>
            <person name="Elisabetta G."/>
            <person name="Giulia F.S."/>
            <person name="Sara T."/>
            <person name="Anna F."/>
            <person name="Clotilde B."/>
            <person name="Roberto B."/>
            <person name="Veronica D.S."/>
            <person name="Fabio R."/>
            <person name="Monica P."/>
            <person name="Olivier J."/>
            <person name="Enrico T."/>
            <person name="Nicola S."/>
        </authorList>
    </citation>
    <scope>NUCLEOTIDE SEQUENCE [LARGE SCALE GENOMIC DNA]</scope>
    <source>
        <strain evidence="1 2">DSM 45394</strain>
    </source>
</reference>
<evidence type="ECO:0000313" key="2">
    <source>
        <dbReference type="Proteomes" id="UP000193866"/>
    </source>
</evidence>
<protein>
    <submittedName>
        <fullName evidence="1">Uncharacterized protein</fullName>
    </submittedName>
</protein>
<evidence type="ECO:0000313" key="1">
    <source>
        <dbReference type="EMBL" id="ORW08549.1"/>
    </source>
</evidence>
<sequence length="273" mass="29717">MAIGGDPEELTEAERARYRAARAASSELGAAFESGDADERRAAAGQLLQAISRLDPKTTVDKLHIPDDAGEHADPLRRIILRIPDGWGRWISTGPGWYPIIVELDQQLAAIDPDYELHQCKEKFAGLRYYFSTARTELRAQMNSLVAAAEKRCASCCEECGVPGALHASPLSYLRTLCAACAIAGGYGLIGETVDALAPDTRGVWRVATQDRTYVVNLNRGELDGDEGRYRISRVDAWPAVGGVFRVVVEDGAGDGDDQWVVSGSISRIERIR</sequence>
<dbReference type="STRING" id="1108812.AWC16_19315"/>
<accession>A0A1X1YBU4</accession>
<dbReference type="EMBL" id="LQPG01000035">
    <property type="protein sequence ID" value="ORW08549.1"/>
    <property type="molecule type" value="Genomic_DNA"/>
</dbReference>
<dbReference type="AlphaFoldDB" id="A0A1X1YBU4"/>
<proteinExistence type="predicted"/>
<name>A0A1X1YBU4_9MYCO</name>
<organism evidence="1 2">
    <name type="scientific">Mycolicibacter longobardus</name>
    <dbReference type="NCBI Taxonomy" id="1108812"/>
    <lineage>
        <taxon>Bacteria</taxon>
        <taxon>Bacillati</taxon>
        <taxon>Actinomycetota</taxon>
        <taxon>Actinomycetes</taxon>
        <taxon>Mycobacteriales</taxon>
        <taxon>Mycobacteriaceae</taxon>
        <taxon>Mycolicibacter</taxon>
    </lineage>
</organism>
<comment type="caution">
    <text evidence="1">The sequence shown here is derived from an EMBL/GenBank/DDBJ whole genome shotgun (WGS) entry which is preliminary data.</text>
</comment>
<gene>
    <name evidence="1" type="ORF">AWC16_19315</name>
</gene>